<reference evidence="9 10" key="1">
    <citation type="submission" date="2020-08" db="EMBL/GenBank/DDBJ databases">
        <title>Genomic Encyclopedia of Type Strains, Phase IV (KMG-IV): sequencing the most valuable type-strain genomes for metagenomic binning, comparative biology and taxonomic classification.</title>
        <authorList>
            <person name="Goeker M."/>
        </authorList>
    </citation>
    <scope>NUCLEOTIDE SEQUENCE [LARGE SCALE GENOMIC DNA]</scope>
    <source>
        <strain evidence="9 10">YC6886</strain>
    </source>
</reference>
<dbReference type="Gene3D" id="3.30.200.20">
    <property type="entry name" value="Phosphorylase Kinase, domain 1"/>
    <property type="match status" value="1"/>
</dbReference>
<name>A0A840V3F2_9BACT</name>
<gene>
    <name evidence="9" type="ORF">HNR46_002771</name>
</gene>
<keyword evidence="4" id="KW-0067">ATP-binding</keyword>
<feature type="coiled-coil region" evidence="5">
    <location>
        <begin position="336"/>
        <end position="363"/>
    </location>
</feature>
<sequence>MSEETFIAPQPEHLSELLPAFEFESFIAQGGMGAVYKAKQKSLDRDVAIKILPREFGADPEFRASFETEAKAMAKLNHANLIGVYDYGDVDGMPYIVMEYVDGSSLYHYAWNKVLEKDQAATLAKAICEGLGHAHENGILHRDIKPANILLTSKLDPKIGDFGLAQSTDGEGDGLIMGTPGYTAPEVLFDHRPGDAKADIYGVGVIFHELVTGQRPDPQYQEAFKTCGDAKLDAIWRRATAADPSRRYGTAEEMAKDLGAWLNSPAAKLKTVGTAGVQRAAVLSPPHAPARSATPLPGAVPKRPAATSHASSGGGGVLVRNLVIIAVLIAGISVVWKNLKKEQENVRNENEAIRQRNAETLEAQKKMIEEAQKGSSGGAESGSTAERDETTEQSLARLQRALVAGVRSQLPKGSVSRGESDFLFVQEPMSWHAAANYAEQYGGHLATLADESEFQWMLSLVPDDGTLWVGAGRMEGNQWVQVDGTAWPMSSTPNGVGSYASLDKLGIARAREETTEMPFLIEWDRDGTNPGSLESMLVRAAETQNQAAPSYPPGTRIQDSRRFCVFLRPMTQAEASRLAKLGGGVLASPATRDEQIWMEEALSKVAAPKGLWLGGEKQGLDWTWMSGQSWDATAWSERAVPQVGREGLVFVPGTGWMDFDPGALADGFIVEWSNDISSGLVSDEGEPALAHADVASLRNKAIELVGEQVAKRDKDLEANLSKLVWDLNVWRRGLNASEATRWGIHVESLVEDLEESSDHRIPTPASLAEKASLQVSPDMKKSIDFYHNKQSAIDSAYRKELVVIQNAYAKRLQAIGEALPKGSDEVSSSIARMIQHSASVEGWAKGLMNSAGQ</sequence>
<dbReference type="InterPro" id="IPR016187">
    <property type="entry name" value="CTDL_fold"/>
</dbReference>
<dbReference type="Gene3D" id="3.10.100.10">
    <property type="entry name" value="Mannose-Binding Protein A, subunit A"/>
    <property type="match status" value="2"/>
</dbReference>
<evidence type="ECO:0000256" key="4">
    <source>
        <dbReference type="ARBA" id="ARBA00022840"/>
    </source>
</evidence>
<keyword evidence="9" id="KW-0723">Serine/threonine-protein kinase</keyword>
<dbReference type="RefSeq" id="WP_184019636.1">
    <property type="nucleotide sequence ID" value="NZ_JACHFD010000013.1"/>
</dbReference>
<evidence type="ECO:0000256" key="5">
    <source>
        <dbReference type="SAM" id="Coils"/>
    </source>
</evidence>
<dbReference type="SMART" id="SM00220">
    <property type="entry name" value="S_TKc"/>
    <property type="match status" value="1"/>
</dbReference>
<dbReference type="InterPro" id="IPR011009">
    <property type="entry name" value="Kinase-like_dom_sf"/>
</dbReference>
<evidence type="ECO:0000259" key="7">
    <source>
        <dbReference type="PROSITE" id="PS50011"/>
    </source>
</evidence>
<organism evidence="9 10">
    <name type="scientific">Haloferula luteola</name>
    <dbReference type="NCBI Taxonomy" id="595692"/>
    <lineage>
        <taxon>Bacteria</taxon>
        <taxon>Pseudomonadati</taxon>
        <taxon>Verrucomicrobiota</taxon>
        <taxon>Verrucomicrobiia</taxon>
        <taxon>Verrucomicrobiales</taxon>
        <taxon>Verrucomicrobiaceae</taxon>
        <taxon>Haloferula</taxon>
    </lineage>
</organism>
<dbReference type="InterPro" id="IPR016186">
    <property type="entry name" value="C-type_lectin-like/link_sf"/>
</dbReference>
<proteinExistence type="predicted"/>
<dbReference type="InterPro" id="IPR001304">
    <property type="entry name" value="C-type_lectin-like"/>
</dbReference>
<keyword evidence="3 9" id="KW-0418">Kinase</keyword>
<dbReference type="InterPro" id="IPR000719">
    <property type="entry name" value="Prot_kinase_dom"/>
</dbReference>
<dbReference type="PROSITE" id="PS00108">
    <property type="entry name" value="PROTEIN_KINASE_ST"/>
    <property type="match status" value="1"/>
</dbReference>
<evidence type="ECO:0000256" key="3">
    <source>
        <dbReference type="ARBA" id="ARBA00022777"/>
    </source>
</evidence>
<dbReference type="EMBL" id="JACHFD010000013">
    <property type="protein sequence ID" value="MBB5352525.1"/>
    <property type="molecule type" value="Genomic_DNA"/>
</dbReference>
<dbReference type="SMART" id="SM00034">
    <property type="entry name" value="CLECT"/>
    <property type="match status" value="2"/>
</dbReference>
<feature type="region of interest" description="Disordered" evidence="6">
    <location>
        <begin position="369"/>
        <end position="393"/>
    </location>
</feature>
<dbReference type="GO" id="GO:0005524">
    <property type="term" value="F:ATP binding"/>
    <property type="evidence" value="ECO:0007669"/>
    <property type="project" value="UniProtKB-KW"/>
</dbReference>
<feature type="domain" description="Protein kinase" evidence="7">
    <location>
        <begin position="21"/>
        <end position="262"/>
    </location>
</feature>
<dbReference type="Gene3D" id="1.10.510.10">
    <property type="entry name" value="Transferase(Phosphotransferase) domain 1"/>
    <property type="match status" value="1"/>
</dbReference>
<protein>
    <submittedName>
        <fullName evidence="9">Serine/threonine protein kinase</fullName>
    </submittedName>
</protein>
<comment type="caution">
    <text evidence="9">The sequence shown here is derived from an EMBL/GenBank/DDBJ whole genome shotgun (WGS) entry which is preliminary data.</text>
</comment>
<dbReference type="SUPFAM" id="SSF56112">
    <property type="entry name" value="Protein kinase-like (PK-like)"/>
    <property type="match status" value="1"/>
</dbReference>
<dbReference type="Pfam" id="PF00069">
    <property type="entry name" value="Pkinase"/>
    <property type="match status" value="1"/>
</dbReference>
<evidence type="ECO:0000256" key="6">
    <source>
        <dbReference type="SAM" id="MobiDB-lite"/>
    </source>
</evidence>
<keyword evidence="5" id="KW-0175">Coiled coil</keyword>
<keyword evidence="1" id="KW-0808">Transferase</keyword>
<dbReference type="PROSITE" id="PS50011">
    <property type="entry name" value="PROTEIN_KINASE_DOM"/>
    <property type="match status" value="1"/>
</dbReference>
<dbReference type="SUPFAM" id="SSF56436">
    <property type="entry name" value="C-type lectin-like"/>
    <property type="match status" value="2"/>
</dbReference>
<feature type="domain" description="C-type lectin" evidence="8">
    <location>
        <begin position="582"/>
        <end position="658"/>
    </location>
</feature>
<evidence type="ECO:0000256" key="1">
    <source>
        <dbReference type="ARBA" id="ARBA00022679"/>
    </source>
</evidence>
<keyword evidence="10" id="KW-1185">Reference proteome</keyword>
<dbReference type="Proteomes" id="UP000557717">
    <property type="component" value="Unassembled WGS sequence"/>
</dbReference>
<feature type="region of interest" description="Disordered" evidence="6">
    <location>
        <begin position="284"/>
        <end position="313"/>
    </location>
</feature>
<dbReference type="PANTHER" id="PTHR43289">
    <property type="entry name" value="MITOGEN-ACTIVATED PROTEIN KINASE KINASE KINASE 20-RELATED"/>
    <property type="match status" value="1"/>
</dbReference>
<evidence type="ECO:0000313" key="9">
    <source>
        <dbReference type="EMBL" id="MBB5352525.1"/>
    </source>
</evidence>
<keyword evidence="2" id="KW-0547">Nucleotide-binding</keyword>
<evidence type="ECO:0000256" key="2">
    <source>
        <dbReference type="ARBA" id="ARBA00022741"/>
    </source>
</evidence>
<dbReference type="CDD" id="cd14014">
    <property type="entry name" value="STKc_PknB_like"/>
    <property type="match status" value="1"/>
</dbReference>
<evidence type="ECO:0000259" key="8">
    <source>
        <dbReference type="PROSITE" id="PS50041"/>
    </source>
</evidence>
<dbReference type="PROSITE" id="PS50041">
    <property type="entry name" value="C_TYPE_LECTIN_2"/>
    <property type="match status" value="1"/>
</dbReference>
<evidence type="ECO:0000313" key="10">
    <source>
        <dbReference type="Proteomes" id="UP000557717"/>
    </source>
</evidence>
<dbReference type="AlphaFoldDB" id="A0A840V3F2"/>
<dbReference type="GO" id="GO:0004674">
    <property type="term" value="F:protein serine/threonine kinase activity"/>
    <property type="evidence" value="ECO:0007669"/>
    <property type="project" value="UniProtKB-KW"/>
</dbReference>
<dbReference type="PANTHER" id="PTHR43289:SF6">
    <property type="entry name" value="SERINE_THREONINE-PROTEIN KINASE NEKL-3"/>
    <property type="match status" value="1"/>
</dbReference>
<accession>A0A840V3F2</accession>
<dbReference type="InterPro" id="IPR008271">
    <property type="entry name" value="Ser/Thr_kinase_AS"/>
</dbReference>